<dbReference type="InterPro" id="IPR006385">
    <property type="entry name" value="HAD_hydro_SerB1"/>
</dbReference>
<dbReference type="EMBL" id="BONZ01000006">
    <property type="protein sequence ID" value="GIH12418.1"/>
    <property type="molecule type" value="Genomic_DNA"/>
</dbReference>
<dbReference type="CDD" id="cd02612">
    <property type="entry name" value="HAD_PGPPase"/>
    <property type="match status" value="1"/>
</dbReference>
<keyword evidence="5" id="KW-0472">Membrane</keyword>
<gene>
    <name evidence="6" type="ORF">Raf01_05900</name>
</gene>
<evidence type="ECO:0000256" key="1">
    <source>
        <dbReference type="ARBA" id="ARBA00009184"/>
    </source>
</evidence>
<dbReference type="Proteomes" id="UP000642748">
    <property type="component" value="Unassembled WGS sequence"/>
</dbReference>
<dbReference type="FunFam" id="3.40.50.1000:FF:000025">
    <property type="entry name" value="HAD hydrolase, family IB"/>
    <property type="match status" value="1"/>
</dbReference>
<feature type="transmembrane region" description="Helical" evidence="5">
    <location>
        <begin position="237"/>
        <end position="258"/>
    </location>
</feature>
<evidence type="ECO:0000313" key="7">
    <source>
        <dbReference type="Proteomes" id="UP000642748"/>
    </source>
</evidence>
<name>A0A8J3VNN8_9ACTN</name>
<dbReference type="PANTHER" id="PTHR43344">
    <property type="entry name" value="PHOSPHOSERINE PHOSPHATASE"/>
    <property type="match status" value="1"/>
</dbReference>
<dbReference type="GO" id="GO:0046872">
    <property type="term" value="F:metal ion binding"/>
    <property type="evidence" value="ECO:0007669"/>
    <property type="project" value="UniProtKB-KW"/>
</dbReference>
<dbReference type="InterPro" id="IPR050582">
    <property type="entry name" value="HAD-like_SerB"/>
</dbReference>
<accession>A0A8J3VNN8</accession>
<organism evidence="6 7">
    <name type="scientific">Rugosimonospora africana</name>
    <dbReference type="NCBI Taxonomy" id="556532"/>
    <lineage>
        <taxon>Bacteria</taxon>
        <taxon>Bacillati</taxon>
        <taxon>Actinomycetota</taxon>
        <taxon>Actinomycetes</taxon>
        <taxon>Micromonosporales</taxon>
        <taxon>Micromonosporaceae</taxon>
        <taxon>Rugosimonospora</taxon>
    </lineage>
</organism>
<dbReference type="Pfam" id="PF12710">
    <property type="entry name" value="HAD"/>
    <property type="match status" value="1"/>
</dbReference>
<keyword evidence="7" id="KW-1185">Reference proteome</keyword>
<protein>
    <submittedName>
        <fullName evidence="6">Morphological differentiation-associated protein</fullName>
    </submittedName>
</protein>
<evidence type="ECO:0000256" key="4">
    <source>
        <dbReference type="ARBA" id="ARBA00022842"/>
    </source>
</evidence>
<keyword evidence="5" id="KW-1133">Transmembrane helix</keyword>
<comment type="caution">
    <text evidence="6">The sequence shown here is derived from an EMBL/GenBank/DDBJ whole genome shotgun (WGS) entry which is preliminary data.</text>
</comment>
<comment type="similarity">
    <text evidence="1">Belongs to the HAD-like hydrolase superfamily. SerB family.</text>
</comment>
<dbReference type="RefSeq" id="WP_203916105.1">
    <property type="nucleotide sequence ID" value="NZ_BONZ01000006.1"/>
</dbReference>
<dbReference type="NCBIfam" id="TIGR01488">
    <property type="entry name" value="HAD-SF-IB"/>
    <property type="match status" value="1"/>
</dbReference>
<evidence type="ECO:0000256" key="3">
    <source>
        <dbReference type="ARBA" id="ARBA00022801"/>
    </source>
</evidence>
<proteinExistence type="inferred from homology"/>
<keyword evidence="5" id="KW-0812">Transmembrane</keyword>
<reference evidence="6" key="1">
    <citation type="submission" date="2021-01" db="EMBL/GenBank/DDBJ databases">
        <title>Whole genome shotgun sequence of Rugosimonospora africana NBRC 104875.</title>
        <authorList>
            <person name="Komaki H."/>
            <person name="Tamura T."/>
        </authorList>
    </citation>
    <scope>NUCLEOTIDE SEQUENCE</scope>
    <source>
        <strain evidence="6">NBRC 104875</strain>
    </source>
</reference>
<dbReference type="Gene3D" id="1.20.1440.100">
    <property type="entry name" value="SG protein - dephosphorylation function"/>
    <property type="match status" value="1"/>
</dbReference>
<evidence type="ECO:0000256" key="5">
    <source>
        <dbReference type="SAM" id="Phobius"/>
    </source>
</evidence>
<dbReference type="NCBIfam" id="TIGR01490">
    <property type="entry name" value="HAD-SF-IB-hyp1"/>
    <property type="match status" value="1"/>
</dbReference>
<evidence type="ECO:0000256" key="2">
    <source>
        <dbReference type="ARBA" id="ARBA00022723"/>
    </source>
</evidence>
<dbReference type="PANTHER" id="PTHR43344:SF13">
    <property type="entry name" value="PHOSPHATASE RV3661-RELATED"/>
    <property type="match status" value="1"/>
</dbReference>
<dbReference type="AlphaFoldDB" id="A0A8J3VNN8"/>
<sequence length="275" mass="29985">MPAVGHGAAFFDLDKTVIAKSSALAFGRPFYRDGLITRRDVVKAAYAQLIFKIGGADDQQMIRTRDYLAELCKGWKVEQVRQIVNETLHDLIDPYIYAEAVELIEHHQAVGRDIVLVSASGEEMVRPIGELLGVTHIIATRMVVEAGRYSGEIEFYAGGPHKVAAVKEMAAAQGYDLAESYAYSDSISDAPLLESVGHPTAVNPDRALRRVAAEQGWPVLAFRHPIPLRRRLRDRPAVPVAAAAIGVGVGVAIGLAWYGRHRRSRPGGLEASRAL</sequence>
<keyword evidence="2" id="KW-0479">Metal-binding</keyword>
<dbReference type="SUPFAM" id="SSF56784">
    <property type="entry name" value="HAD-like"/>
    <property type="match status" value="1"/>
</dbReference>
<evidence type="ECO:0000313" key="6">
    <source>
        <dbReference type="EMBL" id="GIH12418.1"/>
    </source>
</evidence>
<dbReference type="InterPro" id="IPR023214">
    <property type="entry name" value="HAD_sf"/>
</dbReference>
<dbReference type="InterPro" id="IPR036412">
    <property type="entry name" value="HAD-like_sf"/>
</dbReference>
<keyword evidence="3" id="KW-0378">Hydrolase</keyword>
<dbReference type="GO" id="GO:0016787">
    <property type="term" value="F:hydrolase activity"/>
    <property type="evidence" value="ECO:0007669"/>
    <property type="project" value="UniProtKB-KW"/>
</dbReference>
<dbReference type="Gene3D" id="3.40.50.1000">
    <property type="entry name" value="HAD superfamily/HAD-like"/>
    <property type="match status" value="1"/>
</dbReference>
<keyword evidence="4" id="KW-0460">Magnesium</keyword>